<accession>A0A6L2MCD6</accession>
<proteinExistence type="predicted"/>
<evidence type="ECO:0000256" key="1">
    <source>
        <dbReference type="SAM" id="MobiDB-lite"/>
    </source>
</evidence>
<dbReference type="InterPro" id="IPR054722">
    <property type="entry name" value="PolX-like_BBD"/>
</dbReference>
<sequence length="507" mass="56656">MFDCDDYFTSENDDSLPSSPIYDRYQSEDGYHAVLPPYTETFMPPKPDLVFHTAPNVNATVHTAFDVELSPPKPGNDLSHTHRPLAPIIKDYISDSEDDVEPQIPQDALTSNPKTTIPKPKIQGNSRNRKSCFVCKSLTHLIKDCDYHEKKMAQTLARNDAPRGPHQQYANMTLLNPQRHVAPPAVLTKSKLVPITTVRPVNAVAPKPHVTRPRPAKYIVTKSHSPPRRYINHSPSPRASNFCLKVTTVKASMVNAVKGVQGKWEWKPKFPILDHVSRNTSASMTFKRFDYNDALGRSKSDKGVIDSGCSRHMTGNMSCLSDFEELNGGYVSFGGNPKGGKISGEGKIKTGKLDFDDVYFVKELNLNLFSISQMCDKKNSVPFTDTECLVLSSKFKLPDENQFTSKSDDSLPSSPIYDRYQSRDGYHAVPSPYTRTFMPPKPDLVFHIAPNVNATVHTAFNVELSPPKPDNDLSHTHRPSAPIIEDWVYDSEDDIEPQIPQDAPSFA</sequence>
<protein>
    <submittedName>
        <fullName evidence="3">Ribonuclease H-like domain-containing protein</fullName>
    </submittedName>
</protein>
<evidence type="ECO:0000259" key="2">
    <source>
        <dbReference type="Pfam" id="PF22936"/>
    </source>
</evidence>
<feature type="region of interest" description="Disordered" evidence="1">
    <location>
        <begin position="105"/>
        <end position="125"/>
    </location>
</feature>
<feature type="region of interest" description="Disordered" evidence="1">
    <location>
        <begin position="1"/>
        <end position="20"/>
    </location>
</feature>
<evidence type="ECO:0000313" key="3">
    <source>
        <dbReference type="EMBL" id="GEU70372.1"/>
    </source>
</evidence>
<dbReference type="Pfam" id="PF22936">
    <property type="entry name" value="Pol_BBD"/>
    <property type="match status" value="1"/>
</dbReference>
<organism evidence="3">
    <name type="scientific">Tanacetum cinerariifolium</name>
    <name type="common">Dalmatian daisy</name>
    <name type="synonym">Chrysanthemum cinerariifolium</name>
    <dbReference type="NCBI Taxonomy" id="118510"/>
    <lineage>
        <taxon>Eukaryota</taxon>
        <taxon>Viridiplantae</taxon>
        <taxon>Streptophyta</taxon>
        <taxon>Embryophyta</taxon>
        <taxon>Tracheophyta</taxon>
        <taxon>Spermatophyta</taxon>
        <taxon>Magnoliopsida</taxon>
        <taxon>eudicotyledons</taxon>
        <taxon>Gunneridae</taxon>
        <taxon>Pentapetalae</taxon>
        <taxon>asterids</taxon>
        <taxon>campanulids</taxon>
        <taxon>Asterales</taxon>
        <taxon>Asteraceae</taxon>
        <taxon>Asteroideae</taxon>
        <taxon>Anthemideae</taxon>
        <taxon>Anthemidinae</taxon>
        <taxon>Tanacetum</taxon>
    </lineage>
</organism>
<feature type="compositionally biased region" description="Acidic residues" evidence="1">
    <location>
        <begin position="1"/>
        <end position="14"/>
    </location>
</feature>
<feature type="domain" description="Retrovirus-related Pol polyprotein from transposon TNT 1-94-like beta-barrel" evidence="2">
    <location>
        <begin position="304"/>
        <end position="377"/>
    </location>
</feature>
<gene>
    <name evidence="3" type="ORF">Tci_042350</name>
</gene>
<dbReference type="EMBL" id="BKCJ010006100">
    <property type="protein sequence ID" value="GEU70372.1"/>
    <property type="molecule type" value="Genomic_DNA"/>
</dbReference>
<name>A0A6L2MCD6_TANCI</name>
<dbReference type="AlphaFoldDB" id="A0A6L2MCD6"/>
<comment type="caution">
    <text evidence="3">The sequence shown here is derived from an EMBL/GenBank/DDBJ whole genome shotgun (WGS) entry which is preliminary data.</text>
</comment>
<reference evidence="3" key="1">
    <citation type="journal article" date="2019" name="Sci. Rep.">
        <title>Draft genome of Tanacetum cinerariifolium, the natural source of mosquito coil.</title>
        <authorList>
            <person name="Yamashiro T."/>
            <person name="Shiraishi A."/>
            <person name="Satake H."/>
            <person name="Nakayama K."/>
        </authorList>
    </citation>
    <scope>NUCLEOTIDE SEQUENCE</scope>
</reference>